<protein>
    <submittedName>
        <fullName evidence="2">1,4-dihydroxy-2-naphthoate polyprenyltransferase</fullName>
    </submittedName>
</protein>
<accession>A0ABW3DME0</accession>
<evidence type="ECO:0000313" key="3">
    <source>
        <dbReference type="Proteomes" id="UP001597024"/>
    </source>
</evidence>
<dbReference type="Proteomes" id="UP001597024">
    <property type="component" value="Unassembled WGS sequence"/>
</dbReference>
<evidence type="ECO:0000256" key="1">
    <source>
        <dbReference type="SAM" id="Phobius"/>
    </source>
</evidence>
<proteinExistence type="predicted"/>
<keyword evidence="1" id="KW-0812">Transmembrane</keyword>
<organism evidence="2 3">
    <name type="scientific">Streptosporangium algeriense</name>
    <dbReference type="NCBI Taxonomy" id="1682748"/>
    <lineage>
        <taxon>Bacteria</taxon>
        <taxon>Bacillati</taxon>
        <taxon>Actinomycetota</taxon>
        <taxon>Actinomycetes</taxon>
        <taxon>Streptosporangiales</taxon>
        <taxon>Streptosporangiaceae</taxon>
        <taxon>Streptosporangium</taxon>
    </lineage>
</organism>
<feature type="non-terminal residue" evidence="2">
    <location>
        <position position="1"/>
    </location>
</feature>
<reference evidence="3" key="1">
    <citation type="journal article" date="2019" name="Int. J. Syst. Evol. Microbiol.">
        <title>The Global Catalogue of Microorganisms (GCM) 10K type strain sequencing project: providing services to taxonomists for standard genome sequencing and annotation.</title>
        <authorList>
            <consortium name="The Broad Institute Genomics Platform"/>
            <consortium name="The Broad Institute Genome Sequencing Center for Infectious Disease"/>
            <person name="Wu L."/>
            <person name="Ma J."/>
        </authorList>
    </citation>
    <scope>NUCLEOTIDE SEQUENCE [LARGE SCALE GENOMIC DNA]</scope>
    <source>
        <strain evidence="3">CCUG 62974</strain>
    </source>
</reference>
<comment type="caution">
    <text evidence="2">The sequence shown here is derived from an EMBL/GenBank/DDBJ whole genome shotgun (WGS) entry which is preliminary data.</text>
</comment>
<keyword evidence="3" id="KW-1185">Reference proteome</keyword>
<keyword evidence="1" id="KW-0472">Membrane</keyword>
<keyword evidence="1" id="KW-1133">Transmembrane helix</keyword>
<evidence type="ECO:0000313" key="2">
    <source>
        <dbReference type="EMBL" id="MFD0884139.1"/>
    </source>
</evidence>
<dbReference type="EMBL" id="JBHTHX010000120">
    <property type="protein sequence ID" value="MFD0884139.1"/>
    <property type="molecule type" value="Genomic_DNA"/>
</dbReference>
<name>A0ABW3DME0_9ACTN</name>
<feature type="transmembrane region" description="Helical" evidence="1">
    <location>
        <begin position="20"/>
        <end position="38"/>
    </location>
</feature>
<sequence>GSGRMLISTLNWPSSVAQSGWAIAALTLLATPLAVAPVRTVVQGATGRALIATLQQTGRFQLVFGLLFTAGLALHTL</sequence>
<gene>
    <name evidence="2" type="ORF">ACFQ08_06195</name>
</gene>